<dbReference type="InterPro" id="IPR005135">
    <property type="entry name" value="Endo/exonuclease/phosphatase"/>
</dbReference>
<dbReference type="Pfam" id="PF03372">
    <property type="entry name" value="Exo_endo_phos"/>
    <property type="match status" value="1"/>
</dbReference>
<organism evidence="2 3">
    <name type="scientific">Hibiscus sabdariffa</name>
    <name type="common">roselle</name>
    <dbReference type="NCBI Taxonomy" id="183260"/>
    <lineage>
        <taxon>Eukaryota</taxon>
        <taxon>Viridiplantae</taxon>
        <taxon>Streptophyta</taxon>
        <taxon>Embryophyta</taxon>
        <taxon>Tracheophyta</taxon>
        <taxon>Spermatophyta</taxon>
        <taxon>Magnoliopsida</taxon>
        <taxon>eudicotyledons</taxon>
        <taxon>Gunneridae</taxon>
        <taxon>Pentapetalae</taxon>
        <taxon>rosids</taxon>
        <taxon>malvids</taxon>
        <taxon>Malvales</taxon>
        <taxon>Malvaceae</taxon>
        <taxon>Malvoideae</taxon>
        <taxon>Hibiscus</taxon>
    </lineage>
</organism>
<accession>A0ABR2GCI6</accession>
<dbReference type="PANTHER" id="PTHR33710:SF71">
    <property type="entry name" value="ENDONUCLEASE_EXONUCLEASE_PHOSPHATASE DOMAIN-CONTAINING PROTEIN"/>
    <property type="match status" value="1"/>
</dbReference>
<proteinExistence type="predicted"/>
<protein>
    <recommendedName>
        <fullName evidence="1">Endonuclease/exonuclease/phosphatase domain-containing protein</fullName>
    </recommendedName>
</protein>
<feature type="domain" description="Endonuclease/exonuclease/phosphatase" evidence="1">
    <location>
        <begin position="21"/>
        <end position="188"/>
    </location>
</feature>
<name>A0ABR2GCI6_9ROSI</name>
<dbReference type="InterPro" id="IPR036691">
    <property type="entry name" value="Endo/exonu/phosph_ase_sf"/>
</dbReference>
<dbReference type="Gene3D" id="3.60.10.10">
    <property type="entry name" value="Endonuclease/exonuclease/phosphatase"/>
    <property type="match status" value="1"/>
</dbReference>
<sequence>MMKKQRYLERLKTKNKFSGSFYVDPRGMAGGLALWWTEGVSITITKDSINFIDTLVSLNGEEPWQCMFIYGPPHTTDKHQFWANFQQIRKNATIKWCVIGDVNIVADQSEKEGGAPVKCSQAKWFLDFMEASGLIELPIKGGMFTWSNMRSNSIAIAERLDKILISNEWSLAYPKAIGMLEATVTSDHNPIIVSL</sequence>
<evidence type="ECO:0000313" key="2">
    <source>
        <dbReference type="EMBL" id="KAK8600573.1"/>
    </source>
</evidence>
<reference evidence="2 3" key="1">
    <citation type="journal article" date="2024" name="G3 (Bethesda)">
        <title>Genome assembly of Hibiscus sabdariffa L. provides insights into metabolisms of medicinal natural products.</title>
        <authorList>
            <person name="Kim T."/>
        </authorList>
    </citation>
    <scope>NUCLEOTIDE SEQUENCE [LARGE SCALE GENOMIC DNA]</scope>
    <source>
        <strain evidence="2">TK-2024</strain>
        <tissue evidence="2">Old leaves</tissue>
    </source>
</reference>
<evidence type="ECO:0000259" key="1">
    <source>
        <dbReference type="Pfam" id="PF03372"/>
    </source>
</evidence>
<dbReference type="SUPFAM" id="SSF56219">
    <property type="entry name" value="DNase I-like"/>
    <property type="match status" value="1"/>
</dbReference>
<dbReference type="Proteomes" id="UP001472677">
    <property type="component" value="Unassembled WGS sequence"/>
</dbReference>
<comment type="caution">
    <text evidence="2">The sequence shown here is derived from an EMBL/GenBank/DDBJ whole genome shotgun (WGS) entry which is preliminary data.</text>
</comment>
<keyword evidence="3" id="KW-1185">Reference proteome</keyword>
<gene>
    <name evidence="2" type="ORF">V6N12_050426</name>
</gene>
<dbReference type="PANTHER" id="PTHR33710">
    <property type="entry name" value="BNAC02G09200D PROTEIN"/>
    <property type="match status" value="1"/>
</dbReference>
<evidence type="ECO:0000313" key="3">
    <source>
        <dbReference type="Proteomes" id="UP001472677"/>
    </source>
</evidence>
<dbReference type="EMBL" id="JBBPBM010000001">
    <property type="protein sequence ID" value="KAK8600573.1"/>
    <property type="molecule type" value="Genomic_DNA"/>
</dbReference>